<dbReference type="Pfam" id="PF00891">
    <property type="entry name" value="Methyltransf_2"/>
    <property type="match status" value="1"/>
</dbReference>
<evidence type="ECO:0000313" key="6">
    <source>
        <dbReference type="EMBL" id="GAA4003687.1"/>
    </source>
</evidence>
<dbReference type="EMBL" id="BAAAZX010000014">
    <property type="protein sequence ID" value="GAA4003687.1"/>
    <property type="molecule type" value="Genomic_DNA"/>
</dbReference>
<reference evidence="7" key="1">
    <citation type="journal article" date="2019" name="Int. J. Syst. Evol. Microbiol.">
        <title>The Global Catalogue of Microorganisms (GCM) 10K type strain sequencing project: providing services to taxonomists for standard genome sequencing and annotation.</title>
        <authorList>
            <consortium name="The Broad Institute Genomics Platform"/>
            <consortium name="The Broad Institute Genome Sequencing Center for Infectious Disease"/>
            <person name="Wu L."/>
            <person name="Ma J."/>
        </authorList>
    </citation>
    <scope>NUCLEOTIDE SEQUENCE [LARGE SCALE GENOMIC DNA]</scope>
    <source>
        <strain evidence="7">JCM 16924</strain>
    </source>
</reference>
<gene>
    <name evidence="6" type="ORF">GCM10022232_48560</name>
</gene>
<dbReference type="InterPro" id="IPR036388">
    <property type="entry name" value="WH-like_DNA-bd_sf"/>
</dbReference>
<evidence type="ECO:0000259" key="4">
    <source>
        <dbReference type="Pfam" id="PF00891"/>
    </source>
</evidence>
<name>A0ABP7RXY6_9ACTN</name>
<sequence>MSTIETSDAVGAVPAAPSEAALMTQMLAGFQISQALYVVAELDIATRLAEGPRSPGRLAKETGADEDALRRLLRTLTPLGLFRHVGHDTVEVTSFGELLSASHPASLRDAALYWMQTHYQPFSELLGTVRTGKPAAEILYGKPFFEWLAENPERAALLTGAMANVTGGLRAGMFDGYVLPDGKLVADIGGADGTVMAELLGRDTDRRGIVFDLPHVVSDAHELLRGRGLADRIEVFGGDFFDAVPAADVYVLSYVLHDWDDASSGTILGSIARAASPGARLVVIEAVLPEGDAPHLAKMIDLTMLAMLTGRERTAQEYEALLDDAGFTVDRIVPTPSPFSVIEATLR</sequence>
<evidence type="ECO:0000313" key="7">
    <source>
        <dbReference type="Proteomes" id="UP001500456"/>
    </source>
</evidence>
<feature type="domain" description="O-methyltransferase C-terminal" evidence="4">
    <location>
        <begin position="122"/>
        <end position="327"/>
    </location>
</feature>
<dbReference type="PANTHER" id="PTHR43712">
    <property type="entry name" value="PUTATIVE (AFU_ORTHOLOGUE AFUA_4G14580)-RELATED"/>
    <property type="match status" value="1"/>
</dbReference>
<dbReference type="Pfam" id="PF08100">
    <property type="entry name" value="Dimerisation"/>
    <property type="match status" value="1"/>
</dbReference>
<dbReference type="InterPro" id="IPR029063">
    <property type="entry name" value="SAM-dependent_MTases_sf"/>
</dbReference>
<dbReference type="PANTHER" id="PTHR43712:SF2">
    <property type="entry name" value="O-METHYLTRANSFERASE CICE"/>
    <property type="match status" value="1"/>
</dbReference>
<dbReference type="Proteomes" id="UP001500456">
    <property type="component" value="Unassembled WGS sequence"/>
</dbReference>
<dbReference type="RefSeq" id="WP_345566136.1">
    <property type="nucleotide sequence ID" value="NZ_BAAAZX010000014.1"/>
</dbReference>
<dbReference type="SUPFAM" id="SSF53335">
    <property type="entry name" value="S-adenosyl-L-methionine-dependent methyltransferases"/>
    <property type="match status" value="1"/>
</dbReference>
<dbReference type="GO" id="GO:0032259">
    <property type="term" value="P:methylation"/>
    <property type="evidence" value="ECO:0007669"/>
    <property type="project" value="UniProtKB-KW"/>
</dbReference>
<dbReference type="PROSITE" id="PS51683">
    <property type="entry name" value="SAM_OMT_II"/>
    <property type="match status" value="1"/>
</dbReference>
<keyword evidence="2" id="KW-0808">Transferase</keyword>
<comment type="caution">
    <text evidence="6">The sequence shown here is derived from an EMBL/GenBank/DDBJ whole genome shotgun (WGS) entry which is preliminary data.</text>
</comment>
<dbReference type="GO" id="GO:0008168">
    <property type="term" value="F:methyltransferase activity"/>
    <property type="evidence" value="ECO:0007669"/>
    <property type="project" value="UniProtKB-KW"/>
</dbReference>
<evidence type="ECO:0000256" key="2">
    <source>
        <dbReference type="ARBA" id="ARBA00022679"/>
    </source>
</evidence>
<dbReference type="PIRSF" id="PIRSF005739">
    <property type="entry name" value="O-mtase"/>
    <property type="match status" value="1"/>
</dbReference>
<evidence type="ECO:0000256" key="3">
    <source>
        <dbReference type="ARBA" id="ARBA00022691"/>
    </source>
</evidence>
<keyword evidence="7" id="KW-1185">Reference proteome</keyword>
<keyword evidence="3" id="KW-0949">S-adenosyl-L-methionine</keyword>
<dbReference type="InterPro" id="IPR001077">
    <property type="entry name" value="COMT_C"/>
</dbReference>
<dbReference type="InterPro" id="IPR012967">
    <property type="entry name" value="COMT_dimerisation"/>
</dbReference>
<accession>A0ABP7RXY6</accession>
<evidence type="ECO:0000256" key="1">
    <source>
        <dbReference type="ARBA" id="ARBA00022603"/>
    </source>
</evidence>
<organism evidence="6 7">
    <name type="scientific">Streptomyces plumbiresistens</name>
    <dbReference type="NCBI Taxonomy" id="511811"/>
    <lineage>
        <taxon>Bacteria</taxon>
        <taxon>Bacillati</taxon>
        <taxon>Actinomycetota</taxon>
        <taxon>Actinomycetes</taxon>
        <taxon>Kitasatosporales</taxon>
        <taxon>Streptomycetaceae</taxon>
        <taxon>Streptomyces</taxon>
    </lineage>
</organism>
<proteinExistence type="predicted"/>
<feature type="domain" description="O-methyltransferase dimerisation" evidence="5">
    <location>
        <begin position="25"/>
        <end position="88"/>
    </location>
</feature>
<dbReference type="CDD" id="cd02440">
    <property type="entry name" value="AdoMet_MTases"/>
    <property type="match status" value="1"/>
</dbReference>
<keyword evidence="1 6" id="KW-0489">Methyltransferase</keyword>
<dbReference type="SUPFAM" id="SSF46785">
    <property type="entry name" value="Winged helix' DNA-binding domain"/>
    <property type="match status" value="1"/>
</dbReference>
<dbReference type="Gene3D" id="1.10.10.10">
    <property type="entry name" value="Winged helix-like DNA-binding domain superfamily/Winged helix DNA-binding domain"/>
    <property type="match status" value="1"/>
</dbReference>
<evidence type="ECO:0000259" key="5">
    <source>
        <dbReference type="Pfam" id="PF08100"/>
    </source>
</evidence>
<dbReference type="Gene3D" id="3.40.50.150">
    <property type="entry name" value="Vaccinia Virus protein VP39"/>
    <property type="match status" value="1"/>
</dbReference>
<protein>
    <submittedName>
        <fullName evidence="6">Methyltransferase</fullName>
    </submittedName>
</protein>
<dbReference type="InterPro" id="IPR016461">
    <property type="entry name" value="COMT-like"/>
</dbReference>
<dbReference type="InterPro" id="IPR036390">
    <property type="entry name" value="WH_DNA-bd_sf"/>
</dbReference>